<name>A0A9X9Q764_GULGU</name>
<organism evidence="1 2">
    <name type="scientific">Gulo gulo</name>
    <name type="common">Wolverine</name>
    <name type="synonym">Gluton</name>
    <dbReference type="NCBI Taxonomy" id="48420"/>
    <lineage>
        <taxon>Eukaryota</taxon>
        <taxon>Metazoa</taxon>
        <taxon>Chordata</taxon>
        <taxon>Craniata</taxon>
        <taxon>Vertebrata</taxon>
        <taxon>Euteleostomi</taxon>
        <taxon>Mammalia</taxon>
        <taxon>Eutheria</taxon>
        <taxon>Laurasiatheria</taxon>
        <taxon>Carnivora</taxon>
        <taxon>Caniformia</taxon>
        <taxon>Musteloidea</taxon>
        <taxon>Mustelidae</taxon>
        <taxon>Guloninae</taxon>
        <taxon>Gulo</taxon>
    </lineage>
</organism>
<dbReference type="AlphaFoldDB" id="A0A9X9Q764"/>
<feature type="non-terminal residue" evidence="1">
    <location>
        <position position="53"/>
    </location>
</feature>
<keyword evidence="2" id="KW-1185">Reference proteome</keyword>
<protein>
    <submittedName>
        <fullName evidence="1">Uncharacterized protein</fullName>
    </submittedName>
</protein>
<dbReference type="EMBL" id="CYRY02043274">
    <property type="protein sequence ID" value="VCX37539.1"/>
    <property type="molecule type" value="Genomic_DNA"/>
</dbReference>
<sequence length="53" mass="5694">MNELLHDAQLKWPSLLGVSQPFGGVIRVQQGSLVPSHPVSASQEVDEGRQPSS</sequence>
<dbReference type="Proteomes" id="UP000269945">
    <property type="component" value="Unassembled WGS sequence"/>
</dbReference>
<gene>
    <name evidence="1" type="ORF">BN2614_LOCUS3</name>
</gene>
<comment type="caution">
    <text evidence="1">The sequence shown here is derived from an EMBL/GenBank/DDBJ whole genome shotgun (WGS) entry which is preliminary data.</text>
</comment>
<evidence type="ECO:0000313" key="2">
    <source>
        <dbReference type="Proteomes" id="UP000269945"/>
    </source>
</evidence>
<evidence type="ECO:0000313" key="1">
    <source>
        <dbReference type="EMBL" id="VCX37539.1"/>
    </source>
</evidence>
<accession>A0A9X9Q764</accession>
<reference evidence="1 2" key="1">
    <citation type="submission" date="2018-10" db="EMBL/GenBank/DDBJ databases">
        <authorList>
            <person name="Ekblom R."/>
            <person name="Jareborg N."/>
        </authorList>
    </citation>
    <scope>NUCLEOTIDE SEQUENCE [LARGE SCALE GENOMIC DNA]</scope>
    <source>
        <tissue evidence="1">Muscle</tissue>
    </source>
</reference>
<proteinExistence type="predicted"/>